<evidence type="ECO:0000256" key="1">
    <source>
        <dbReference type="ARBA" id="ARBA00000971"/>
    </source>
</evidence>
<evidence type="ECO:0000256" key="2">
    <source>
        <dbReference type="ARBA" id="ARBA00002221"/>
    </source>
</evidence>
<dbReference type="Pfam" id="PF00254">
    <property type="entry name" value="FKBP_C"/>
    <property type="match status" value="1"/>
</dbReference>
<dbReference type="EC" id="5.2.1.8" evidence="7"/>
<comment type="catalytic activity">
    <reaction evidence="1 7">
        <text>[protein]-peptidylproline (omega=180) = [protein]-peptidylproline (omega=0)</text>
        <dbReference type="Rhea" id="RHEA:16237"/>
        <dbReference type="Rhea" id="RHEA-COMP:10747"/>
        <dbReference type="Rhea" id="RHEA-COMP:10748"/>
        <dbReference type="ChEBI" id="CHEBI:83833"/>
        <dbReference type="ChEBI" id="CHEBI:83834"/>
        <dbReference type="EC" id="5.2.1.8"/>
    </reaction>
</comment>
<evidence type="ECO:0000256" key="6">
    <source>
        <dbReference type="ARBA" id="ARBA00023235"/>
    </source>
</evidence>
<dbReference type="PROSITE" id="PS50059">
    <property type="entry name" value="FKBP_PPIASE"/>
    <property type="match status" value="1"/>
</dbReference>
<feature type="domain" description="PPIase FKBP-type" evidence="9">
    <location>
        <begin position="413"/>
        <end position="499"/>
    </location>
</feature>
<proteinExistence type="inferred from homology"/>
<dbReference type="PANTHER" id="PTHR43811:SF19">
    <property type="entry name" value="39 KDA FK506-BINDING NUCLEAR PROTEIN"/>
    <property type="match status" value="1"/>
</dbReference>
<protein>
    <recommendedName>
        <fullName evidence="7">peptidylprolyl isomerase</fullName>
        <ecNumber evidence="7">5.2.1.8</ecNumber>
    </recommendedName>
</protein>
<evidence type="ECO:0000313" key="10">
    <source>
        <dbReference type="EMBL" id="KAK2626722.1"/>
    </source>
</evidence>
<feature type="region of interest" description="Disordered" evidence="8">
    <location>
        <begin position="213"/>
        <end position="293"/>
    </location>
</feature>
<feature type="compositionally biased region" description="Acidic residues" evidence="8">
    <location>
        <begin position="150"/>
        <end position="167"/>
    </location>
</feature>
<feature type="compositionally biased region" description="Acidic residues" evidence="8">
    <location>
        <begin position="227"/>
        <end position="258"/>
    </location>
</feature>
<dbReference type="Proteomes" id="UP001285354">
    <property type="component" value="Unassembled WGS sequence"/>
</dbReference>
<keyword evidence="5 7" id="KW-0697">Rotamase</keyword>
<keyword evidence="6 7" id="KW-0413">Isomerase</keyword>
<reference evidence="10" key="1">
    <citation type="submission" date="2023-06" db="EMBL/GenBank/DDBJ databases">
        <title>Draft genome of Marssonina rosae.</title>
        <authorList>
            <person name="Cheng Q."/>
        </authorList>
    </citation>
    <scope>NUCLEOTIDE SEQUENCE</scope>
    <source>
        <strain evidence="10">R4</strain>
    </source>
</reference>
<accession>A0AAD9T133</accession>
<evidence type="ECO:0000256" key="3">
    <source>
        <dbReference type="ARBA" id="ARBA00007838"/>
    </source>
</evidence>
<feature type="region of interest" description="Disordered" evidence="8">
    <location>
        <begin position="39"/>
        <end position="111"/>
    </location>
</feature>
<dbReference type="GO" id="GO:0000785">
    <property type="term" value="C:chromatin"/>
    <property type="evidence" value="ECO:0007669"/>
    <property type="project" value="TreeGrafter"/>
</dbReference>
<dbReference type="PIRSF" id="PIRSF001473">
    <property type="entry name" value="FK506-bp_FPR3"/>
    <property type="match status" value="1"/>
</dbReference>
<dbReference type="GO" id="GO:0005730">
    <property type="term" value="C:nucleolus"/>
    <property type="evidence" value="ECO:0007669"/>
    <property type="project" value="TreeGrafter"/>
</dbReference>
<feature type="compositionally biased region" description="Basic and acidic residues" evidence="8">
    <location>
        <begin position="280"/>
        <end position="291"/>
    </location>
</feature>
<dbReference type="Gene3D" id="2.60.120.340">
    <property type="entry name" value="Nucleoplasmin core domain"/>
    <property type="match status" value="1"/>
</dbReference>
<evidence type="ECO:0000256" key="5">
    <source>
        <dbReference type="ARBA" id="ARBA00023110"/>
    </source>
</evidence>
<dbReference type="FunFam" id="3.10.50.40:FF:000006">
    <property type="entry name" value="Peptidyl-prolyl cis-trans isomerase"/>
    <property type="match status" value="1"/>
</dbReference>
<evidence type="ECO:0000256" key="7">
    <source>
        <dbReference type="PROSITE-ProRule" id="PRU00277"/>
    </source>
</evidence>
<dbReference type="InterPro" id="IPR046357">
    <property type="entry name" value="PPIase_dom_sf"/>
</dbReference>
<organism evidence="10 11">
    <name type="scientific">Diplocarpon rosae</name>
    <dbReference type="NCBI Taxonomy" id="946125"/>
    <lineage>
        <taxon>Eukaryota</taxon>
        <taxon>Fungi</taxon>
        <taxon>Dikarya</taxon>
        <taxon>Ascomycota</taxon>
        <taxon>Pezizomycotina</taxon>
        <taxon>Leotiomycetes</taxon>
        <taxon>Helotiales</taxon>
        <taxon>Drepanopezizaceae</taxon>
        <taxon>Diplocarpon</taxon>
    </lineage>
</organism>
<comment type="similarity">
    <text evidence="3">Belongs to the FKBP-type PPIase family. FKBP3/4 subfamily.</text>
</comment>
<dbReference type="EMBL" id="JAUBYV010000005">
    <property type="protein sequence ID" value="KAK2626722.1"/>
    <property type="molecule type" value="Genomic_DNA"/>
</dbReference>
<comment type="function">
    <text evidence="2">PPIase that acts as a histone chaperone. Histone proline isomerase that increases the rate of cis-trans isomerization at prolines on the histone H3 N-terminal tail. Proline isomerization influences H3 methylation thereby regulating gene expression.</text>
</comment>
<evidence type="ECO:0000313" key="11">
    <source>
        <dbReference type="Proteomes" id="UP001285354"/>
    </source>
</evidence>
<evidence type="ECO:0000256" key="8">
    <source>
        <dbReference type="SAM" id="MobiDB-lite"/>
    </source>
</evidence>
<evidence type="ECO:0000259" key="9">
    <source>
        <dbReference type="PROSITE" id="PS50059"/>
    </source>
</evidence>
<dbReference type="SUPFAM" id="SSF54534">
    <property type="entry name" value="FKBP-like"/>
    <property type="match status" value="1"/>
</dbReference>
<keyword evidence="11" id="KW-1185">Reference proteome</keyword>
<dbReference type="InterPro" id="IPR001179">
    <property type="entry name" value="PPIase_FKBP_dom"/>
</dbReference>
<dbReference type="InterPro" id="IPR041232">
    <property type="entry name" value="NPL"/>
</dbReference>
<feature type="region of interest" description="Disordered" evidence="8">
    <location>
        <begin position="125"/>
        <end position="167"/>
    </location>
</feature>
<dbReference type="AlphaFoldDB" id="A0AAD9T133"/>
<sequence length="499" mass="53861">MALLPVATYGLQVPPGDEIVPAIADFPATFRITMAAIDPSEPADSEAAEGAKPRATLKLIRQPEGTENDQDSKEYMRALLADSDSEDEGESEEEANGGPSDPAKSKKARKATALQQLMDTLDSADEEMEDAPNTNGKASKKGKAKATSVEEAEDSEDSSDDEEDIEIEEFVLCTLDPEKNLQQPLDITIGENERVFFKVTGTHSIYLTGNYVIPQDNGHNHHHEVYDSEDEDNEYDLSPDEDELELELDDDESDDLDALENPRITEVDSDDEAPKLVSGAEKKGKNKRSADQIEESASLDDIMAKTLKPEAAEEQKLSKKQLKKLKKNNGEAAPAKAEESKKTDSAAMKSESADKKVQFAKNLVQGPTGSAEKTKVAVDNSDTKGKAELGVKLVKGVKIDDKKLGTGPACKKGNKVGMRYIGKLENGKVFDSNTKGKPFSFKLGSGEVIRGWDIGVAGMSVGGERRLTIPASLAYGSKGAGQIPGNATLVFDLKLLEIK</sequence>
<dbReference type="PANTHER" id="PTHR43811">
    <property type="entry name" value="FKBP-TYPE PEPTIDYL-PROLYL CIS-TRANS ISOMERASE FKPA"/>
    <property type="match status" value="1"/>
</dbReference>
<feature type="region of interest" description="Disordered" evidence="8">
    <location>
        <begin position="324"/>
        <end position="355"/>
    </location>
</feature>
<dbReference type="Gene3D" id="3.10.50.40">
    <property type="match status" value="1"/>
</dbReference>
<comment type="subunit">
    <text evidence="4">Binds to histones H3 and H4.</text>
</comment>
<name>A0AAD9T133_9HELO</name>
<comment type="caution">
    <text evidence="10">The sequence shown here is derived from an EMBL/GenBank/DDBJ whole genome shotgun (WGS) entry which is preliminary data.</text>
</comment>
<dbReference type="GO" id="GO:0003755">
    <property type="term" value="F:peptidyl-prolyl cis-trans isomerase activity"/>
    <property type="evidence" value="ECO:0007669"/>
    <property type="project" value="UniProtKB-KW"/>
</dbReference>
<gene>
    <name evidence="10" type="ORF">QTJ16_003897</name>
</gene>
<evidence type="ECO:0000256" key="4">
    <source>
        <dbReference type="ARBA" id="ARBA00011865"/>
    </source>
</evidence>
<feature type="compositionally biased region" description="Acidic residues" evidence="8">
    <location>
        <begin position="83"/>
        <end position="95"/>
    </location>
</feature>
<dbReference type="InterPro" id="IPR023566">
    <property type="entry name" value="PPIase_Fpr3/Fpr4-like"/>
</dbReference>
<dbReference type="Pfam" id="PF17800">
    <property type="entry name" value="NPL"/>
    <property type="match status" value="1"/>
</dbReference>